<dbReference type="PANTHER" id="PTHR11941:SF54">
    <property type="entry name" value="ENOYL-COA HYDRATASE, MITOCHONDRIAL"/>
    <property type="match status" value="1"/>
</dbReference>
<dbReference type="InterPro" id="IPR029045">
    <property type="entry name" value="ClpP/crotonase-like_dom_sf"/>
</dbReference>
<dbReference type="RefSeq" id="WP_197922414.1">
    <property type="nucleotide sequence ID" value="NZ_CAWPTA010000009.1"/>
</dbReference>
<protein>
    <submittedName>
        <fullName evidence="1">Enoyl-CoA hydratase/isomerase family protein</fullName>
    </submittedName>
</protein>
<evidence type="ECO:0000313" key="1">
    <source>
        <dbReference type="EMBL" id="MBH5323470.1"/>
    </source>
</evidence>
<dbReference type="Gene3D" id="3.90.226.10">
    <property type="entry name" value="2-enoyl-CoA Hydratase, Chain A, domain 1"/>
    <property type="match status" value="1"/>
</dbReference>
<dbReference type="Proteomes" id="UP000602442">
    <property type="component" value="Unassembled WGS sequence"/>
</dbReference>
<gene>
    <name evidence="1" type="ORF">I5L03_12845</name>
</gene>
<name>A0ABS0N6T4_9SPHN</name>
<comment type="caution">
    <text evidence="1">The sequence shown here is derived from an EMBL/GenBank/DDBJ whole genome shotgun (WGS) entry which is preliminary data.</text>
</comment>
<dbReference type="InterPro" id="IPR001753">
    <property type="entry name" value="Enoyl-CoA_hydra/iso"/>
</dbReference>
<reference evidence="1 2" key="1">
    <citation type="submission" date="2020-11" db="EMBL/GenBank/DDBJ databases">
        <title>Erythrobacter sediminis sp. nov., a marine bacterium from a tidal flat of Garorim Bay.</title>
        <authorList>
            <person name="Kim D."/>
            <person name="Yoo Y."/>
            <person name="Kim J.-J."/>
        </authorList>
    </citation>
    <scope>NUCLEOTIDE SEQUENCE [LARGE SCALE GENOMIC DNA]</scope>
    <source>
        <strain evidence="1 2">JGD-13</strain>
    </source>
</reference>
<accession>A0ABS0N6T4</accession>
<dbReference type="EMBL" id="JAEANY010000004">
    <property type="protein sequence ID" value="MBH5323470.1"/>
    <property type="molecule type" value="Genomic_DNA"/>
</dbReference>
<dbReference type="SUPFAM" id="SSF52096">
    <property type="entry name" value="ClpP/crotonase"/>
    <property type="match status" value="1"/>
</dbReference>
<organism evidence="1 2">
    <name type="scientific">Aurantiacibacter sediminis</name>
    <dbReference type="NCBI Taxonomy" id="2793064"/>
    <lineage>
        <taxon>Bacteria</taxon>
        <taxon>Pseudomonadati</taxon>
        <taxon>Pseudomonadota</taxon>
        <taxon>Alphaproteobacteria</taxon>
        <taxon>Sphingomonadales</taxon>
        <taxon>Erythrobacteraceae</taxon>
        <taxon>Aurantiacibacter</taxon>
    </lineage>
</organism>
<evidence type="ECO:0000313" key="2">
    <source>
        <dbReference type="Proteomes" id="UP000602442"/>
    </source>
</evidence>
<keyword evidence="2" id="KW-1185">Reference proteome</keyword>
<dbReference type="CDD" id="cd06558">
    <property type="entry name" value="crotonase-like"/>
    <property type="match status" value="1"/>
</dbReference>
<proteinExistence type="predicted"/>
<dbReference type="PANTHER" id="PTHR11941">
    <property type="entry name" value="ENOYL-COA HYDRATASE-RELATED"/>
    <property type="match status" value="1"/>
</dbReference>
<sequence>MSEKFLLDRPERGNALDPATMAALIERLSGEGPLIIGGKNSTFCTGVDLKFAASDPFLATNLTFDLFDALASYRDPVVASVEGAACGAGWLLAALCDTIVTSSEATFSLVEVKIGIPSFVAVDILGDRLPLHLRTAAIFNAEPLSGTTLAALGLAKLAESLKPDDHAMMLSNQLAAHPAAGRRALSAYSSSALQKRLIAAREASLDYLKKSS</sequence>
<dbReference type="Pfam" id="PF00378">
    <property type="entry name" value="ECH_1"/>
    <property type="match status" value="1"/>
</dbReference>